<feature type="modified residue" description="N5-methylglutamine" evidence="7">
    <location>
        <position position="235"/>
    </location>
</feature>
<evidence type="ECO:0000313" key="11">
    <source>
        <dbReference type="EMBL" id="GAO98883.1"/>
    </source>
</evidence>
<dbReference type="AlphaFoldDB" id="A0A0K8MF79"/>
<evidence type="ECO:0000256" key="9">
    <source>
        <dbReference type="SAM" id="MobiDB-lite"/>
    </source>
</evidence>
<evidence type="ECO:0000256" key="1">
    <source>
        <dbReference type="ARBA" id="ARBA00002986"/>
    </source>
</evidence>
<dbReference type="Gene3D" id="6.10.140.1950">
    <property type="match status" value="1"/>
</dbReference>
<dbReference type="Gene3D" id="3.30.160.20">
    <property type="match status" value="1"/>
</dbReference>
<evidence type="ECO:0000259" key="10">
    <source>
        <dbReference type="PROSITE" id="PS00745"/>
    </source>
</evidence>
<feature type="region of interest" description="Disordered" evidence="9">
    <location>
        <begin position="285"/>
        <end position="306"/>
    </location>
</feature>
<dbReference type="NCBIfam" id="TIGR00019">
    <property type="entry name" value="prfA"/>
    <property type="match status" value="1"/>
</dbReference>
<reference evidence="11 12" key="1">
    <citation type="submission" date="2015-03" db="EMBL/GenBank/DDBJ databases">
        <title>Caedibacter varicaedens, whole genome shotgun sequence.</title>
        <authorList>
            <person name="Suzuki H."/>
            <person name="Dapper A.L."/>
            <person name="Gibson A.K."/>
            <person name="Jackson C."/>
            <person name="Lee H."/>
            <person name="Pejaver V.R."/>
            <person name="Doak T."/>
            <person name="Lynch M."/>
        </authorList>
    </citation>
    <scope>NUCLEOTIDE SEQUENCE [LARGE SCALE GENOMIC DNA]</scope>
</reference>
<organism evidence="11 12">
    <name type="scientific">Caedimonas varicaedens</name>
    <dbReference type="NCBI Taxonomy" id="1629334"/>
    <lineage>
        <taxon>Bacteria</taxon>
        <taxon>Pseudomonadati</taxon>
        <taxon>Pseudomonadota</taxon>
        <taxon>Alphaproteobacteria</taxon>
        <taxon>Holosporales</taxon>
        <taxon>Caedimonadaceae</taxon>
        <taxon>Caedimonas</taxon>
    </lineage>
</organism>
<dbReference type="InterPro" id="IPR050057">
    <property type="entry name" value="Prokaryotic/Mito_RF"/>
</dbReference>
<evidence type="ECO:0000256" key="6">
    <source>
        <dbReference type="ARBA" id="ARBA00022917"/>
    </source>
</evidence>
<evidence type="ECO:0000313" key="12">
    <source>
        <dbReference type="Proteomes" id="UP000036771"/>
    </source>
</evidence>
<dbReference type="NCBIfam" id="NF001859">
    <property type="entry name" value="PRK00591.1"/>
    <property type="match status" value="1"/>
</dbReference>
<dbReference type="GO" id="GO:0005829">
    <property type="term" value="C:cytosol"/>
    <property type="evidence" value="ECO:0007669"/>
    <property type="project" value="UniProtKB-ARBA"/>
</dbReference>
<comment type="function">
    <text evidence="1 7">Peptide chain release factor 1 directs the termination of translation in response to the peptide chain termination codons UAG and UAA.</text>
</comment>
<comment type="subcellular location">
    <subcellularLocation>
        <location evidence="2 7">Cytoplasm</location>
    </subcellularLocation>
</comment>
<dbReference type="InterPro" id="IPR004373">
    <property type="entry name" value="RF-1"/>
</dbReference>
<comment type="PTM">
    <text evidence="7">Methylated by PrmC. Methylation increases the termination efficiency of RF1.</text>
</comment>
<dbReference type="Pfam" id="PF00472">
    <property type="entry name" value="RF-1"/>
    <property type="match status" value="1"/>
</dbReference>
<dbReference type="FunFam" id="3.30.70.1660:FF:000002">
    <property type="entry name" value="Peptide chain release factor 1"/>
    <property type="match status" value="1"/>
</dbReference>
<keyword evidence="5 7" id="KW-0963">Cytoplasm</keyword>
<comment type="similarity">
    <text evidence="3 7">Belongs to the prokaryotic/mitochondrial release factor family.</text>
</comment>
<dbReference type="OrthoDB" id="9806673at2"/>
<dbReference type="SMART" id="SM00937">
    <property type="entry name" value="PCRF"/>
    <property type="match status" value="1"/>
</dbReference>
<dbReference type="EMBL" id="BBVC01000099">
    <property type="protein sequence ID" value="GAO98883.1"/>
    <property type="molecule type" value="Genomic_DNA"/>
</dbReference>
<comment type="caution">
    <text evidence="11">The sequence shown here is derived from an EMBL/GenBank/DDBJ whole genome shotgun (WGS) entry which is preliminary data.</text>
</comment>
<dbReference type="InterPro" id="IPR005139">
    <property type="entry name" value="PCRF"/>
</dbReference>
<evidence type="ECO:0000256" key="7">
    <source>
        <dbReference type="HAMAP-Rule" id="MF_00093"/>
    </source>
</evidence>
<dbReference type="FunFam" id="3.30.70.1660:FF:000004">
    <property type="entry name" value="Peptide chain release factor 1"/>
    <property type="match status" value="1"/>
</dbReference>
<evidence type="ECO:0000256" key="8">
    <source>
        <dbReference type="NCBIfam" id="TIGR00019"/>
    </source>
</evidence>
<dbReference type="PANTHER" id="PTHR43804:SF7">
    <property type="entry name" value="LD18447P"/>
    <property type="match status" value="1"/>
</dbReference>
<dbReference type="Gene3D" id="3.30.70.1660">
    <property type="match status" value="2"/>
</dbReference>
<evidence type="ECO:0000256" key="3">
    <source>
        <dbReference type="ARBA" id="ARBA00010835"/>
    </source>
</evidence>
<dbReference type="InterPro" id="IPR045853">
    <property type="entry name" value="Pep_chain_release_fac_I_sf"/>
</dbReference>
<dbReference type="InterPro" id="IPR000352">
    <property type="entry name" value="Pep_chain_release_fac_I"/>
</dbReference>
<accession>A0A0K8MF79</accession>
<gene>
    <name evidence="7 11" type="primary">prfA</name>
    <name evidence="11" type="ORF">Cva_01553</name>
</gene>
<feature type="domain" description="Prokaryotic-type class I peptide chain release factors" evidence="10">
    <location>
        <begin position="228"/>
        <end position="244"/>
    </location>
</feature>
<evidence type="ECO:0000256" key="2">
    <source>
        <dbReference type="ARBA" id="ARBA00004496"/>
    </source>
</evidence>
<dbReference type="SUPFAM" id="SSF75620">
    <property type="entry name" value="Release factor"/>
    <property type="match status" value="1"/>
</dbReference>
<keyword evidence="6 7" id="KW-0648">Protein biosynthesis</keyword>
<dbReference type="STRING" id="1629334.Cva_01553"/>
<evidence type="ECO:0000256" key="5">
    <source>
        <dbReference type="ARBA" id="ARBA00022490"/>
    </source>
</evidence>
<proteinExistence type="inferred from homology"/>
<name>A0A0K8MF79_9PROT</name>
<protein>
    <recommendedName>
        <fullName evidence="7 8">Peptide chain release factor 1</fullName>
        <shortName evidence="7">RF-1</shortName>
    </recommendedName>
</protein>
<keyword evidence="4 7" id="KW-0488">Methylation</keyword>
<dbReference type="GO" id="GO:0016149">
    <property type="term" value="F:translation release factor activity, codon specific"/>
    <property type="evidence" value="ECO:0007669"/>
    <property type="project" value="UniProtKB-UniRule"/>
</dbReference>
<dbReference type="FunFam" id="3.30.160.20:FF:000004">
    <property type="entry name" value="Peptide chain release factor 1"/>
    <property type="match status" value="1"/>
</dbReference>
<dbReference type="Proteomes" id="UP000036771">
    <property type="component" value="Unassembled WGS sequence"/>
</dbReference>
<evidence type="ECO:0000256" key="4">
    <source>
        <dbReference type="ARBA" id="ARBA00022481"/>
    </source>
</evidence>
<dbReference type="PANTHER" id="PTHR43804">
    <property type="entry name" value="LD18447P"/>
    <property type="match status" value="1"/>
</dbReference>
<sequence length="359" mass="40993">MSLDYKLTQVLNRYYELRDMLARSTHETPQEFIKLSKEFSEVEKVAETIIQLRDCQQQIQELEAIMNDPTMDRDFKTLAEEDFLIQKKRLSELEQHIKILLLPKDEDDDRNVILEIRAGTGGDEAALFGADLFRMYQRYAESHHWKFEVLHFNDTGIGGLKDASAQITGRGVYARLKFESGVHRVQRVPATETQGRIHTSAATVAILPEAEEVDIVIEEKDLRIDVFRSSGPGGQSVNTTDSAVRITHLPTGLVVSQQDEKSQHKNRAKALKILRARLYDLERQKRDAERAATRKTQVGSGDRSERIRTYNFPQGRVTDHRIGLTLYKIEQILEGSALDELLQALITEDQASKLAELDY</sequence>
<dbReference type="Pfam" id="PF03462">
    <property type="entry name" value="PCRF"/>
    <property type="match status" value="1"/>
</dbReference>
<dbReference type="PROSITE" id="PS00745">
    <property type="entry name" value="RF_PROK_I"/>
    <property type="match status" value="1"/>
</dbReference>
<dbReference type="HAMAP" id="MF_00093">
    <property type="entry name" value="Rel_fac_1"/>
    <property type="match status" value="1"/>
</dbReference>
<keyword evidence="12" id="KW-1185">Reference proteome</keyword>